<organism evidence="1 2">
    <name type="scientific">Digitaria exilis</name>
    <dbReference type="NCBI Taxonomy" id="1010633"/>
    <lineage>
        <taxon>Eukaryota</taxon>
        <taxon>Viridiplantae</taxon>
        <taxon>Streptophyta</taxon>
        <taxon>Embryophyta</taxon>
        <taxon>Tracheophyta</taxon>
        <taxon>Spermatophyta</taxon>
        <taxon>Magnoliopsida</taxon>
        <taxon>Liliopsida</taxon>
        <taxon>Poales</taxon>
        <taxon>Poaceae</taxon>
        <taxon>PACMAD clade</taxon>
        <taxon>Panicoideae</taxon>
        <taxon>Panicodae</taxon>
        <taxon>Paniceae</taxon>
        <taxon>Anthephorinae</taxon>
        <taxon>Digitaria</taxon>
    </lineage>
</organism>
<evidence type="ECO:0000313" key="1">
    <source>
        <dbReference type="EMBL" id="KAF8652451.1"/>
    </source>
</evidence>
<accession>A0A835A6C0</accession>
<keyword evidence="2" id="KW-1185">Reference proteome</keyword>
<proteinExistence type="predicted"/>
<gene>
    <name evidence="1" type="ORF">HU200_062783</name>
</gene>
<reference evidence="1" key="1">
    <citation type="submission" date="2020-07" db="EMBL/GenBank/DDBJ databases">
        <title>Genome sequence and genetic diversity analysis of an under-domesticated orphan crop, white fonio (Digitaria exilis).</title>
        <authorList>
            <person name="Bennetzen J.L."/>
            <person name="Chen S."/>
            <person name="Ma X."/>
            <person name="Wang X."/>
            <person name="Yssel A.E.J."/>
            <person name="Chaluvadi S.R."/>
            <person name="Johnson M."/>
            <person name="Gangashetty P."/>
            <person name="Hamidou F."/>
            <person name="Sanogo M.D."/>
            <person name="Zwaenepoel A."/>
            <person name="Wallace J."/>
            <person name="Van De Peer Y."/>
            <person name="Van Deynze A."/>
        </authorList>
    </citation>
    <scope>NUCLEOTIDE SEQUENCE</scope>
    <source>
        <tissue evidence="1">Leaves</tissue>
    </source>
</reference>
<evidence type="ECO:0000313" key="2">
    <source>
        <dbReference type="Proteomes" id="UP000636709"/>
    </source>
</evidence>
<dbReference type="EMBL" id="JACEFO010002656">
    <property type="protein sequence ID" value="KAF8652451.1"/>
    <property type="molecule type" value="Genomic_DNA"/>
</dbReference>
<sequence length="19" mass="2273">MPMSKVPFVKRLLPSSWIR</sequence>
<name>A0A835A6C0_9POAL</name>
<protein>
    <submittedName>
        <fullName evidence="1">Uncharacterized protein</fullName>
    </submittedName>
</protein>
<dbReference type="AlphaFoldDB" id="A0A835A6C0"/>
<comment type="caution">
    <text evidence="1">The sequence shown here is derived from an EMBL/GenBank/DDBJ whole genome shotgun (WGS) entry which is preliminary data.</text>
</comment>
<dbReference type="Proteomes" id="UP000636709">
    <property type="component" value="Unassembled WGS sequence"/>
</dbReference>